<feature type="domain" description="ABC transporter" evidence="4">
    <location>
        <begin position="6"/>
        <end position="237"/>
    </location>
</feature>
<keyword evidence="1" id="KW-0813">Transport</keyword>
<proteinExistence type="predicted"/>
<dbReference type="InterPro" id="IPR017911">
    <property type="entry name" value="MacB-like_ATP-bd"/>
</dbReference>
<evidence type="ECO:0000256" key="3">
    <source>
        <dbReference type="ARBA" id="ARBA00022840"/>
    </source>
</evidence>
<dbReference type="InterPro" id="IPR003439">
    <property type="entry name" value="ABC_transporter-like_ATP-bd"/>
</dbReference>
<dbReference type="GO" id="GO:0022857">
    <property type="term" value="F:transmembrane transporter activity"/>
    <property type="evidence" value="ECO:0007669"/>
    <property type="project" value="TreeGrafter"/>
</dbReference>
<dbReference type="PANTHER" id="PTHR24220">
    <property type="entry name" value="IMPORT ATP-BINDING PROTEIN"/>
    <property type="match status" value="1"/>
</dbReference>
<dbReference type="GO" id="GO:0005524">
    <property type="term" value="F:ATP binding"/>
    <property type="evidence" value="ECO:0007669"/>
    <property type="project" value="UniProtKB-KW"/>
</dbReference>
<dbReference type="FunFam" id="3.40.50.300:FF:000032">
    <property type="entry name" value="Export ABC transporter ATP-binding protein"/>
    <property type="match status" value="1"/>
</dbReference>
<sequence length="238" mass="26408">MTTPLIQFNGVTRDYVNGEVVTRALRGVTFSIEAGEFVAIMGPSGSGKSTTMHIMGFLDTLTDGTYLFDQKNVISFTEDELAKFRQDQVGFVFQAFNLLQKSTVYQNIMLPLVYGTLSRAERHERVQKAIQAVDMQHRALHFSNQLSGGEKQRVAIARALVNNPTVIFADEPTGNLDTKTGTQILDLLAALNDEGHTIVMVTHEEEAAEYASRILRMRDGLLESDTSNGSRRRGGYTK</sequence>
<dbReference type="InterPro" id="IPR015854">
    <property type="entry name" value="ABC_transpr_LolD-like"/>
</dbReference>
<gene>
    <name evidence="5" type="ORF">CO174_00825</name>
</gene>
<dbReference type="SUPFAM" id="SSF52540">
    <property type="entry name" value="P-loop containing nucleoside triphosphate hydrolases"/>
    <property type="match status" value="1"/>
</dbReference>
<evidence type="ECO:0000259" key="4">
    <source>
        <dbReference type="PROSITE" id="PS50893"/>
    </source>
</evidence>
<dbReference type="PROSITE" id="PS50893">
    <property type="entry name" value="ABC_TRANSPORTER_2"/>
    <property type="match status" value="1"/>
</dbReference>
<dbReference type="CDD" id="cd03255">
    <property type="entry name" value="ABC_MJ0796_LolCDE_FtsE"/>
    <property type="match status" value="1"/>
</dbReference>
<evidence type="ECO:0000256" key="1">
    <source>
        <dbReference type="ARBA" id="ARBA00022448"/>
    </source>
</evidence>
<name>A0A2M7XE23_9BACT</name>
<dbReference type="Proteomes" id="UP000229385">
    <property type="component" value="Unassembled WGS sequence"/>
</dbReference>
<dbReference type="GO" id="GO:0016887">
    <property type="term" value="F:ATP hydrolysis activity"/>
    <property type="evidence" value="ECO:0007669"/>
    <property type="project" value="InterPro"/>
</dbReference>
<keyword evidence="3 5" id="KW-0067">ATP-binding</keyword>
<keyword evidence="2" id="KW-0547">Nucleotide-binding</keyword>
<organism evidence="5 6">
    <name type="scientific">Candidatus Uhrbacteria bacterium CG_4_9_14_3_um_filter_50_9</name>
    <dbReference type="NCBI Taxonomy" id="1975035"/>
    <lineage>
        <taxon>Bacteria</taxon>
        <taxon>Candidatus Uhriibacteriota</taxon>
    </lineage>
</organism>
<reference evidence="6" key="1">
    <citation type="submission" date="2017-09" db="EMBL/GenBank/DDBJ databases">
        <title>Depth-based differentiation of microbial function through sediment-hosted aquifers and enrichment of novel symbionts in the deep terrestrial subsurface.</title>
        <authorList>
            <person name="Probst A.J."/>
            <person name="Ladd B."/>
            <person name="Jarett J.K."/>
            <person name="Geller-Mcgrath D.E."/>
            <person name="Sieber C.M.K."/>
            <person name="Emerson J.B."/>
            <person name="Anantharaman K."/>
            <person name="Thomas B.C."/>
            <person name="Malmstrom R."/>
            <person name="Stieglmeier M."/>
            <person name="Klingl A."/>
            <person name="Woyke T."/>
            <person name="Ryan C.M."/>
            <person name="Banfield J.F."/>
        </authorList>
    </citation>
    <scope>NUCLEOTIDE SEQUENCE [LARGE SCALE GENOMIC DNA]</scope>
</reference>
<protein>
    <submittedName>
        <fullName evidence="5">Macrolide ABC transporter ATP-binding protein</fullName>
    </submittedName>
</protein>
<dbReference type="Pfam" id="PF00005">
    <property type="entry name" value="ABC_tran"/>
    <property type="match status" value="1"/>
</dbReference>
<dbReference type="AlphaFoldDB" id="A0A2M7XE23"/>
<evidence type="ECO:0000313" key="6">
    <source>
        <dbReference type="Proteomes" id="UP000229385"/>
    </source>
</evidence>
<dbReference type="GO" id="GO:0098796">
    <property type="term" value="C:membrane protein complex"/>
    <property type="evidence" value="ECO:0007669"/>
    <property type="project" value="UniProtKB-ARBA"/>
</dbReference>
<dbReference type="Gene3D" id="3.40.50.300">
    <property type="entry name" value="P-loop containing nucleotide triphosphate hydrolases"/>
    <property type="match status" value="1"/>
</dbReference>
<dbReference type="PROSITE" id="PS00211">
    <property type="entry name" value="ABC_TRANSPORTER_1"/>
    <property type="match status" value="1"/>
</dbReference>
<dbReference type="EMBL" id="PFWU01000010">
    <property type="protein sequence ID" value="PJA46127.1"/>
    <property type="molecule type" value="Genomic_DNA"/>
</dbReference>
<evidence type="ECO:0000256" key="2">
    <source>
        <dbReference type="ARBA" id="ARBA00022741"/>
    </source>
</evidence>
<comment type="caution">
    <text evidence="5">The sequence shown here is derived from an EMBL/GenBank/DDBJ whole genome shotgun (WGS) entry which is preliminary data.</text>
</comment>
<dbReference type="SMART" id="SM00382">
    <property type="entry name" value="AAA"/>
    <property type="match status" value="1"/>
</dbReference>
<accession>A0A2M7XE23</accession>
<dbReference type="InterPro" id="IPR017871">
    <property type="entry name" value="ABC_transporter-like_CS"/>
</dbReference>
<evidence type="ECO:0000313" key="5">
    <source>
        <dbReference type="EMBL" id="PJA46127.1"/>
    </source>
</evidence>
<dbReference type="InterPro" id="IPR003593">
    <property type="entry name" value="AAA+_ATPase"/>
</dbReference>
<dbReference type="PANTHER" id="PTHR24220:SF86">
    <property type="entry name" value="ABC TRANSPORTER ABCH.1"/>
    <property type="match status" value="1"/>
</dbReference>
<dbReference type="InterPro" id="IPR027417">
    <property type="entry name" value="P-loop_NTPase"/>
</dbReference>
<dbReference type="GO" id="GO:0005886">
    <property type="term" value="C:plasma membrane"/>
    <property type="evidence" value="ECO:0007669"/>
    <property type="project" value="TreeGrafter"/>
</dbReference>